<dbReference type="InterPro" id="IPR029058">
    <property type="entry name" value="AB_hydrolase_fold"/>
</dbReference>
<dbReference type="RefSeq" id="WP_161447204.1">
    <property type="nucleotide sequence ID" value="NZ_WYDN01000002.1"/>
</dbReference>
<evidence type="ECO:0000256" key="1">
    <source>
        <dbReference type="SAM" id="MobiDB-lite"/>
    </source>
</evidence>
<feature type="region of interest" description="Disordered" evidence="1">
    <location>
        <begin position="424"/>
        <end position="455"/>
    </location>
</feature>
<protein>
    <recommendedName>
        <fullName evidence="4">PE-PPE domain-containing protein</fullName>
    </recommendedName>
</protein>
<sequence length="455" mass="50490">MGYDVNYNAVDYADSRAICVEVYARLQQLELDLLRAAQHAAQCQDDVNLQCGAAGVAVRGYNLALLAEHLRNGYLHATEAVIAGRRLAERVRAAIENYESAEERTEKMLLAADWVHVVTRVLQETSGNGNRPPTRQMETMLQLLMLANPWNIVRPDAGMDELVTETTKQLGKAIDTMDPEGRLGLTGRQPPEQLQVDGNLDDYAKLHRLLYDGGIEEQGKFVIAQLDPKTYVLVLPGTQDGFGGNNPFDSMGIVDGFGRDSENYAEPIAQALEYSGAGPDDEVILTGYSQGGIHVANLLKNNLMRKKFKMTRALTLGSPIGGIQVPPEVRTLSVEDSKDMVPGTDGRPNRTSPRQMTVTFDGPRKDIEGMLPQGGVFGPPHSLQNYEDHLRELQRDPDPEVRKQLQGFLLPTGPIMFRRFRLERKTAQKQEPRGEAQRRGGKRGRPLEHEIAPPH</sequence>
<accession>A0A6L9G232</accession>
<feature type="region of interest" description="Disordered" evidence="1">
    <location>
        <begin position="337"/>
        <end position="364"/>
    </location>
</feature>
<feature type="compositionally biased region" description="Polar residues" evidence="1">
    <location>
        <begin position="349"/>
        <end position="358"/>
    </location>
</feature>
<feature type="compositionally biased region" description="Basic and acidic residues" evidence="1">
    <location>
        <begin position="424"/>
        <end position="438"/>
    </location>
</feature>
<reference evidence="2 3" key="1">
    <citation type="submission" date="2020-01" db="EMBL/GenBank/DDBJ databases">
        <title>Glutamicibacter soli M275.</title>
        <authorList>
            <person name="Meng X."/>
        </authorList>
    </citation>
    <scope>NUCLEOTIDE SEQUENCE [LARGE SCALE GENOMIC DNA]</scope>
    <source>
        <strain evidence="2 3">M275</strain>
    </source>
</reference>
<gene>
    <name evidence="2" type="ORF">GT020_02445</name>
</gene>
<feature type="compositionally biased region" description="Basic and acidic residues" evidence="1">
    <location>
        <begin position="445"/>
        <end position="455"/>
    </location>
</feature>
<comment type="caution">
    <text evidence="2">The sequence shown here is derived from an EMBL/GenBank/DDBJ whole genome shotgun (WGS) entry which is preliminary data.</text>
</comment>
<name>A0A6L9G232_9MICC</name>
<proteinExistence type="predicted"/>
<dbReference type="Proteomes" id="UP000477543">
    <property type="component" value="Unassembled WGS sequence"/>
</dbReference>
<evidence type="ECO:0000313" key="2">
    <source>
        <dbReference type="EMBL" id="NAZ14925.1"/>
    </source>
</evidence>
<dbReference type="EMBL" id="WYDN01000002">
    <property type="protein sequence ID" value="NAZ14925.1"/>
    <property type="molecule type" value="Genomic_DNA"/>
</dbReference>
<dbReference type="AlphaFoldDB" id="A0A6L9G232"/>
<evidence type="ECO:0008006" key="4">
    <source>
        <dbReference type="Google" id="ProtNLM"/>
    </source>
</evidence>
<organism evidence="2 3">
    <name type="scientific">Glutamicibacter soli</name>
    <dbReference type="NCBI Taxonomy" id="453836"/>
    <lineage>
        <taxon>Bacteria</taxon>
        <taxon>Bacillati</taxon>
        <taxon>Actinomycetota</taxon>
        <taxon>Actinomycetes</taxon>
        <taxon>Micrococcales</taxon>
        <taxon>Micrococcaceae</taxon>
        <taxon>Glutamicibacter</taxon>
    </lineage>
</organism>
<evidence type="ECO:0000313" key="3">
    <source>
        <dbReference type="Proteomes" id="UP000477543"/>
    </source>
</evidence>
<dbReference type="SUPFAM" id="SSF53474">
    <property type="entry name" value="alpha/beta-Hydrolases"/>
    <property type="match status" value="1"/>
</dbReference>